<dbReference type="EMBL" id="CP029550">
    <property type="protein sequence ID" value="AWN41575.1"/>
    <property type="molecule type" value="Genomic_DNA"/>
</dbReference>
<dbReference type="InterPro" id="IPR045389">
    <property type="entry name" value="DUF6522"/>
</dbReference>
<dbReference type="KEGG" id="mets:DK389_15005"/>
<dbReference type="AlphaFoldDB" id="A0A2U8W650"/>
<dbReference type="Pfam" id="PF20132">
    <property type="entry name" value="DUF6522"/>
    <property type="match status" value="1"/>
</dbReference>
<evidence type="ECO:0000313" key="2">
    <source>
        <dbReference type="Proteomes" id="UP000245926"/>
    </source>
</evidence>
<protein>
    <submittedName>
        <fullName evidence="1">Uncharacterized protein</fullName>
    </submittedName>
</protein>
<dbReference type="Proteomes" id="UP000245926">
    <property type="component" value="Chromosome"/>
</dbReference>
<gene>
    <name evidence="1" type="ORF">DK389_15005</name>
</gene>
<proteinExistence type="predicted"/>
<evidence type="ECO:0000313" key="1">
    <source>
        <dbReference type="EMBL" id="AWN41575.1"/>
    </source>
</evidence>
<reference evidence="2" key="1">
    <citation type="submission" date="2018-05" db="EMBL/GenBank/DDBJ databases">
        <title>Complete Genome Sequence of Methylobacterium sp. 17SD2-17.</title>
        <authorList>
            <person name="Srinivasan S."/>
        </authorList>
    </citation>
    <scope>NUCLEOTIDE SEQUENCE [LARGE SCALE GENOMIC DNA]</scope>
    <source>
        <strain evidence="2">17SD2-17</strain>
    </source>
</reference>
<dbReference type="RefSeq" id="WP_109890717.1">
    <property type="nucleotide sequence ID" value="NZ_CP029550.1"/>
</dbReference>
<keyword evidence="2" id="KW-1185">Reference proteome</keyword>
<name>A0A2U8W650_9HYPH</name>
<sequence length="92" mass="10351">MHFELDEHGDWIVDFDELGGRFGTSAGYLQHQIKLGLLKGFLEAGSGENAGRSRITIRAGRSAWQGTFDRAGFLVEEIMFPEAPWLPDRTLR</sequence>
<accession>A0A2U8W650</accession>
<organism evidence="1 2">
    <name type="scientific">Methylobacterium durans</name>
    <dbReference type="NCBI Taxonomy" id="2202825"/>
    <lineage>
        <taxon>Bacteria</taxon>
        <taxon>Pseudomonadati</taxon>
        <taxon>Pseudomonadota</taxon>
        <taxon>Alphaproteobacteria</taxon>
        <taxon>Hyphomicrobiales</taxon>
        <taxon>Methylobacteriaceae</taxon>
        <taxon>Methylobacterium</taxon>
    </lineage>
</organism>
<dbReference type="OrthoDB" id="7996580at2"/>